<dbReference type="Gene3D" id="3.40.50.410">
    <property type="entry name" value="von Willebrand factor, type A domain"/>
    <property type="match status" value="1"/>
</dbReference>
<dbReference type="SUPFAM" id="SSF82754">
    <property type="entry name" value="C-terminal, gelsolin-like domain of Sec23/24"/>
    <property type="match status" value="1"/>
</dbReference>
<dbReference type="InterPro" id="IPR037364">
    <property type="entry name" value="Sec23"/>
</dbReference>
<dbReference type="Pfam" id="PF04815">
    <property type="entry name" value="Sec23_helical"/>
    <property type="match status" value="1"/>
</dbReference>
<dbReference type="InterPro" id="IPR006900">
    <property type="entry name" value="Sec23/24_helical_dom"/>
</dbReference>
<comment type="caution">
    <text evidence="21">The sequence shown here is derived from an EMBL/GenBank/DDBJ whole genome shotgun (WGS) entry which is preliminary data.</text>
</comment>
<dbReference type="FunFam" id="2.60.40.1670:FF:000006">
    <property type="entry name" value="Protein transport protein SEC23"/>
    <property type="match status" value="1"/>
</dbReference>
<comment type="function">
    <text evidence="14">Component of the coat protein complex II (COPII) which promotes the formation of transport vesicles from the endoplasmic reticulum (ER). The coat has two main functions, the physical deformation of the endoplasmic reticulum membrane into vesicles and the selection of cargo molecules.</text>
</comment>
<dbReference type="Gene3D" id="2.60.40.1670">
    <property type="entry name" value="beta-sandwich domain of Sec23/24"/>
    <property type="match status" value="1"/>
</dbReference>
<evidence type="ECO:0000256" key="2">
    <source>
        <dbReference type="ARBA" id="ARBA00004514"/>
    </source>
</evidence>
<evidence type="ECO:0000256" key="5">
    <source>
        <dbReference type="ARBA" id="ARBA00022490"/>
    </source>
</evidence>
<evidence type="ECO:0000256" key="4">
    <source>
        <dbReference type="ARBA" id="ARBA00022448"/>
    </source>
</evidence>
<dbReference type="SUPFAM" id="SSF82919">
    <property type="entry name" value="Zn-finger domain of Sec23/24"/>
    <property type="match status" value="1"/>
</dbReference>
<keyword evidence="22" id="KW-1185">Reference proteome</keyword>
<dbReference type="Pfam" id="PF08033">
    <property type="entry name" value="Sec23_BS"/>
    <property type="match status" value="1"/>
</dbReference>
<evidence type="ECO:0000256" key="6">
    <source>
        <dbReference type="ARBA" id="ARBA00022723"/>
    </source>
</evidence>
<dbReference type="InterPro" id="IPR036175">
    <property type="entry name" value="Sec23/24_helical_dom_sf"/>
</dbReference>
<evidence type="ECO:0000259" key="17">
    <source>
        <dbReference type="Pfam" id="PF04810"/>
    </source>
</evidence>
<proteinExistence type="inferred from homology"/>
<keyword evidence="8 14" id="KW-0862">Zinc</keyword>
<evidence type="ECO:0000313" key="22">
    <source>
        <dbReference type="Proteomes" id="UP001353858"/>
    </source>
</evidence>
<dbReference type="InterPro" id="IPR036180">
    <property type="entry name" value="Gelsolin-like_dom_sf"/>
</dbReference>
<dbReference type="Gene3D" id="2.30.30.380">
    <property type="entry name" value="Zn-finger domain of Sec23/24"/>
    <property type="match status" value="1"/>
</dbReference>
<feature type="domain" description="Sec23/Sec24 helical" evidence="19">
    <location>
        <begin position="538"/>
        <end position="636"/>
    </location>
</feature>
<dbReference type="InterPro" id="IPR036465">
    <property type="entry name" value="vWFA_dom_sf"/>
</dbReference>
<evidence type="ECO:0000256" key="13">
    <source>
        <dbReference type="ARBA" id="ARBA00023329"/>
    </source>
</evidence>
<sequence length="785" mass="88616">MCPYSLQAISMATFEEYIQQNEDRDGVRFTWNVWPSSRIEATRLVVPLGCLYQPIKERSDLPPIQYDPVLCTRNNCRAILNPFCQVDYRAKLWVCNFCFQRNPFPPQYAAISEQHQPAELLPSFSTIEYTITRAQCMPPIYLLVVDTCMDNEELGALKDSLQMSLSLMPSNALVGLITFGKMVQVHELGTEGCSKSYVFRGTKDLTAKQIQDMLGLTKVTGTAQQPQPQVPGQPTRGPPSQPIPPANRFLQPLSNCDMCLTDLIGELQRDPWPVPQGKRYLRSNGAALSIAVGLLECTYPNTGGRIMMFLGGPCSQGPGQVVNDDLKQPIRSHHDIQKDNAKYMKKAIKHYEALAMRSATNGHGVDIYSCALDQTGLMEMKQCCNSTGGHMVMADSFNSSLFKQTFQRVFARDQKNDLKMAFNGTLEIKCSRELKIQGGIGSCVSLNVKSPLVSDTEIGMGNTVQWKMCTFTPSTTMALFFEVVNQHAAPIPQGGRGCIQFITQYQHTTGQRRIRVTTIARNWADATTSLHHISSGFDQEAAAVLMSRMVVYKAETDDGPDVLRWVDRMLIRLCQKFGEYNKDDPSSFRLNENFSLYPQFMYHLRRSQFLQVFNNSPDETSFYRHMLMREDLTQSLIMIQPILYSYSFNGPPEPVLLDTSSIQADRILLMDTFFQILIFHGETIAQWRSMKYQDMPEYENFRQLLQAPVDDAQEILQTRFPMPRYIDTEQGGSQARFLLSKVNPSQTHNNMYSYGADGGAPVLTDDVSLQVFMDHLKKLAVSSTA</sequence>
<dbReference type="FunFam" id="2.30.30.380:FF:000001">
    <property type="entry name" value="Protein transport protein SEC23"/>
    <property type="match status" value="1"/>
</dbReference>
<evidence type="ECO:0000259" key="20">
    <source>
        <dbReference type="Pfam" id="PF08033"/>
    </source>
</evidence>
<evidence type="ECO:0000259" key="16">
    <source>
        <dbReference type="Pfam" id="PF00626"/>
    </source>
</evidence>
<dbReference type="Pfam" id="PF00626">
    <property type="entry name" value="Gelsolin"/>
    <property type="match status" value="1"/>
</dbReference>
<keyword evidence="6 14" id="KW-0479">Metal-binding</keyword>
<dbReference type="FunFam" id="1.20.120.730:FF:000001">
    <property type="entry name" value="Protein transport protein SEC23"/>
    <property type="match status" value="1"/>
</dbReference>
<keyword evidence="9 14" id="KW-0931">ER-Golgi transport</keyword>
<dbReference type="FunFam" id="3.40.50.410:FF:000011">
    <property type="entry name" value="Protein transport protein SEC23"/>
    <property type="match status" value="1"/>
</dbReference>
<keyword evidence="13 14" id="KW-0968">Cytoplasmic vesicle</keyword>
<keyword evidence="5 14" id="KW-0963">Cytoplasm</keyword>
<evidence type="ECO:0000256" key="15">
    <source>
        <dbReference type="SAM" id="MobiDB-lite"/>
    </source>
</evidence>
<organism evidence="21 22">
    <name type="scientific">Aquatica leii</name>
    <dbReference type="NCBI Taxonomy" id="1421715"/>
    <lineage>
        <taxon>Eukaryota</taxon>
        <taxon>Metazoa</taxon>
        <taxon>Ecdysozoa</taxon>
        <taxon>Arthropoda</taxon>
        <taxon>Hexapoda</taxon>
        <taxon>Insecta</taxon>
        <taxon>Pterygota</taxon>
        <taxon>Neoptera</taxon>
        <taxon>Endopterygota</taxon>
        <taxon>Coleoptera</taxon>
        <taxon>Polyphaga</taxon>
        <taxon>Elateriformia</taxon>
        <taxon>Elateroidea</taxon>
        <taxon>Lampyridae</taxon>
        <taxon>Luciolinae</taxon>
        <taxon>Aquatica</taxon>
    </lineage>
</organism>
<dbReference type="SUPFAM" id="SSF81811">
    <property type="entry name" value="Helical domain of Sec23/24"/>
    <property type="match status" value="1"/>
</dbReference>
<dbReference type="PANTHER" id="PTHR11141:SF0">
    <property type="entry name" value="PROTEIN TRANSPORT PROTEIN SEC23"/>
    <property type="match status" value="1"/>
</dbReference>
<dbReference type="Pfam" id="PF04811">
    <property type="entry name" value="Sec23_trunk"/>
    <property type="match status" value="1"/>
</dbReference>
<dbReference type="GO" id="GO:0008270">
    <property type="term" value="F:zinc ion binding"/>
    <property type="evidence" value="ECO:0007669"/>
    <property type="project" value="InterPro"/>
</dbReference>
<feature type="domain" description="Sec23/Sec24 beta-sandwich" evidence="20">
    <location>
        <begin position="421"/>
        <end position="524"/>
    </location>
</feature>
<accession>A0AAN7SKR8</accession>
<dbReference type="Gene3D" id="1.20.120.730">
    <property type="entry name" value="Sec23/Sec24 helical domain"/>
    <property type="match status" value="1"/>
</dbReference>
<dbReference type="SUPFAM" id="SSF81995">
    <property type="entry name" value="beta-sandwich domain of Sec23/24"/>
    <property type="match status" value="1"/>
</dbReference>
<evidence type="ECO:0000259" key="18">
    <source>
        <dbReference type="Pfam" id="PF04811"/>
    </source>
</evidence>
<comment type="subcellular location">
    <subcellularLocation>
        <location evidence="2">Cytoplasm</location>
        <location evidence="2">Cytosol</location>
    </subcellularLocation>
    <subcellularLocation>
        <location evidence="14">Cytoplasmic vesicle</location>
        <location evidence="14">COPII-coated vesicle membrane</location>
        <topology evidence="14">Peripheral membrane protein</topology>
        <orientation evidence="14">Cytoplasmic side</orientation>
    </subcellularLocation>
    <subcellularLocation>
        <location evidence="14">Endoplasmic reticulum membrane</location>
        <topology evidence="14">Peripheral membrane protein</topology>
        <orientation evidence="14">Cytoplasmic side</orientation>
    </subcellularLocation>
    <subcellularLocation>
        <location evidence="1">Golgi apparatus membrane</location>
    </subcellularLocation>
</comment>
<dbReference type="GO" id="GO:0000139">
    <property type="term" value="C:Golgi membrane"/>
    <property type="evidence" value="ECO:0007669"/>
    <property type="project" value="UniProtKB-SubCell"/>
</dbReference>
<evidence type="ECO:0000256" key="10">
    <source>
        <dbReference type="ARBA" id="ARBA00022927"/>
    </source>
</evidence>
<keyword evidence="11" id="KW-0333">Golgi apparatus</keyword>
<evidence type="ECO:0000256" key="1">
    <source>
        <dbReference type="ARBA" id="ARBA00004394"/>
    </source>
</evidence>
<dbReference type="Proteomes" id="UP001353858">
    <property type="component" value="Unassembled WGS sequence"/>
</dbReference>
<feature type="region of interest" description="Disordered" evidence="15">
    <location>
        <begin position="222"/>
        <end position="242"/>
    </location>
</feature>
<dbReference type="GO" id="GO:0030127">
    <property type="term" value="C:COPII vesicle coat"/>
    <property type="evidence" value="ECO:0007669"/>
    <property type="project" value="InterPro"/>
</dbReference>
<dbReference type="GO" id="GO:0090110">
    <property type="term" value="P:COPII-coated vesicle cargo loading"/>
    <property type="evidence" value="ECO:0007669"/>
    <property type="project" value="TreeGrafter"/>
</dbReference>
<dbReference type="AlphaFoldDB" id="A0AAN7SKR8"/>
<evidence type="ECO:0000256" key="3">
    <source>
        <dbReference type="ARBA" id="ARBA00009210"/>
    </source>
</evidence>
<keyword evidence="4 14" id="KW-0813">Transport</keyword>
<dbReference type="FunFam" id="3.40.20.10:FF:000003">
    <property type="entry name" value="Protein transport protein SEC23"/>
    <property type="match status" value="1"/>
</dbReference>
<name>A0AAN7SKR8_9COLE</name>
<dbReference type="InterPro" id="IPR007123">
    <property type="entry name" value="Gelsolin-like_dom"/>
</dbReference>
<evidence type="ECO:0000256" key="7">
    <source>
        <dbReference type="ARBA" id="ARBA00022824"/>
    </source>
</evidence>
<dbReference type="GO" id="GO:0070971">
    <property type="term" value="C:endoplasmic reticulum exit site"/>
    <property type="evidence" value="ECO:0007669"/>
    <property type="project" value="TreeGrafter"/>
</dbReference>
<dbReference type="InterPro" id="IPR029006">
    <property type="entry name" value="ADF-H/Gelsolin-like_dom_sf"/>
</dbReference>
<dbReference type="InterPro" id="IPR012990">
    <property type="entry name" value="Beta-sandwich_Sec23_24"/>
</dbReference>
<evidence type="ECO:0000256" key="11">
    <source>
        <dbReference type="ARBA" id="ARBA00023034"/>
    </source>
</evidence>
<dbReference type="Gene3D" id="3.40.20.10">
    <property type="entry name" value="Severin"/>
    <property type="match status" value="1"/>
</dbReference>
<dbReference type="GO" id="GO:0005829">
    <property type="term" value="C:cytosol"/>
    <property type="evidence" value="ECO:0007669"/>
    <property type="project" value="UniProtKB-SubCell"/>
</dbReference>
<evidence type="ECO:0000256" key="12">
    <source>
        <dbReference type="ARBA" id="ARBA00023136"/>
    </source>
</evidence>
<feature type="domain" description="Sec23/Sec24 trunk" evidence="18">
    <location>
        <begin position="137"/>
        <end position="410"/>
    </location>
</feature>
<dbReference type="SUPFAM" id="SSF53300">
    <property type="entry name" value="vWA-like"/>
    <property type="match status" value="1"/>
</dbReference>
<dbReference type="PANTHER" id="PTHR11141">
    <property type="entry name" value="PROTEIN TRANSPORT PROTEIN SEC23"/>
    <property type="match status" value="1"/>
</dbReference>
<dbReference type="GO" id="GO:0005096">
    <property type="term" value="F:GTPase activator activity"/>
    <property type="evidence" value="ECO:0007669"/>
    <property type="project" value="TreeGrafter"/>
</dbReference>
<evidence type="ECO:0000256" key="14">
    <source>
        <dbReference type="RuleBase" id="RU365030"/>
    </source>
</evidence>
<dbReference type="GO" id="GO:0005789">
    <property type="term" value="C:endoplasmic reticulum membrane"/>
    <property type="evidence" value="ECO:0007669"/>
    <property type="project" value="UniProtKB-SubCell"/>
</dbReference>
<feature type="domain" description="Zinc finger Sec23/Sec24-type" evidence="17">
    <location>
        <begin position="68"/>
        <end position="108"/>
    </location>
</feature>
<keyword evidence="12 14" id="KW-0472">Membrane</keyword>
<keyword evidence="7 14" id="KW-0256">Endoplasmic reticulum</keyword>
<reference evidence="22" key="1">
    <citation type="submission" date="2023-01" db="EMBL/GenBank/DDBJ databases">
        <title>Key to firefly adult light organ development and bioluminescence: homeobox transcription factors regulate luciferase expression and transportation to peroxisome.</title>
        <authorList>
            <person name="Fu X."/>
        </authorList>
    </citation>
    <scope>NUCLEOTIDE SEQUENCE [LARGE SCALE GENOMIC DNA]</scope>
</reference>
<dbReference type="InterPro" id="IPR006895">
    <property type="entry name" value="Znf_Sec23_Sec24"/>
</dbReference>
<evidence type="ECO:0000256" key="9">
    <source>
        <dbReference type="ARBA" id="ARBA00022892"/>
    </source>
</evidence>
<dbReference type="GO" id="GO:0006886">
    <property type="term" value="P:intracellular protein transport"/>
    <property type="evidence" value="ECO:0007669"/>
    <property type="project" value="InterPro"/>
</dbReference>
<gene>
    <name evidence="21" type="ORF">RN001_000700</name>
</gene>
<evidence type="ECO:0000259" key="19">
    <source>
        <dbReference type="Pfam" id="PF04815"/>
    </source>
</evidence>
<dbReference type="InterPro" id="IPR006896">
    <property type="entry name" value="Sec23/24_trunk_dom"/>
</dbReference>
<dbReference type="EMBL" id="JARPUR010000001">
    <property type="protein sequence ID" value="KAK4884429.1"/>
    <property type="molecule type" value="Genomic_DNA"/>
</dbReference>
<dbReference type="CDD" id="cd11287">
    <property type="entry name" value="Sec23_C"/>
    <property type="match status" value="1"/>
</dbReference>
<comment type="similarity">
    <text evidence="3 14">Belongs to the SEC23/SEC24 family. SEC23 subfamily.</text>
</comment>
<dbReference type="InterPro" id="IPR036174">
    <property type="entry name" value="Znf_Sec23_Sec24_sf"/>
</dbReference>
<feature type="compositionally biased region" description="Pro residues" evidence="15">
    <location>
        <begin position="228"/>
        <end position="242"/>
    </location>
</feature>
<evidence type="ECO:0000256" key="8">
    <source>
        <dbReference type="ARBA" id="ARBA00022833"/>
    </source>
</evidence>
<dbReference type="Pfam" id="PF04810">
    <property type="entry name" value="zf-Sec23_Sec24"/>
    <property type="match status" value="1"/>
</dbReference>
<evidence type="ECO:0000313" key="21">
    <source>
        <dbReference type="EMBL" id="KAK4884429.1"/>
    </source>
</evidence>
<dbReference type="InterPro" id="IPR037550">
    <property type="entry name" value="Sec23_C"/>
</dbReference>
<feature type="domain" description="Gelsolin-like" evidence="16">
    <location>
        <begin position="652"/>
        <end position="738"/>
    </location>
</feature>
<keyword evidence="10 14" id="KW-0653">Protein transport</keyword>
<dbReference type="CDD" id="cd01478">
    <property type="entry name" value="Sec23-like"/>
    <property type="match status" value="1"/>
</dbReference>
<protein>
    <recommendedName>
        <fullName evidence="14">Protein transport protein SEC23</fullName>
    </recommendedName>
</protein>